<feature type="non-terminal residue" evidence="1">
    <location>
        <position position="1"/>
    </location>
</feature>
<gene>
    <name evidence="1" type="ORF">CEXT_291741</name>
</gene>
<dbReference type="Proteomes" id="UP001054945">
    <property type="component" value="Unassembled WGS sequence"/>
</dbReference>
<evidence type="ECO:0000313" key="1">
    <source>
        <dbReference type="EMBL" id="GIZ04813.1"/>
    </source>
</evidence>
<dbReference type="AlphaFoldDB" id="A0AAV4YBX4"/>
<accession>A0AAV4YBX4</accession>
<sequence length="91" mass="10614">EFQKAGFACKCDQPVKSLEEQARPDVMETHAQNRNEVPAGFSSFGSNGNYTASSNVKSVFHERITDVKYYLDMCQFEDRRRREVYKLRIKE</sequence>
<protein>
    <submittedName>
        <fullName evidence="1">Uncharacterized protein</fullName>
    </submittedName>
</protein>
<comment type="caution">
    <text evidence="1">The sequence shown here is derived from an EMBL/GenBank/DDBJ whole genome shotgun (WGS) entry which is preliminary data.</text>
</comment>
<dbReference type="EMBL" id="BPLR01019148">
    <property type="protein sequence ID" value="GIZ04813.1"/>
    <property type="molecule type" value="Genomic_DNA"/>
</dbReference>
<reference evidence="1 2" key="1">
    <citation type="submission" date="2021-06" db="EMBL/GenBank/DDBJ databases">
        <title>Caerostris extrusa draft genome.</title>
        <authorList>
            <person name="Kono N."/>
            <person name="Arakawa K."/>
        </authorList>
    </citation>
    <scope>NUCLEOTIDE SEQUENCE [LARGE SCALE GENOMIC DNA]</scope>
</reference>
<keyword evidence="2" id="KW-1185">Reference proteome</keyword>
<evidence type="ECO:0000313" key="2">
    <source>
        <dbReference type="Proteomes" id="UP001054945"/>
    </source>
</evidence>
<name>A0AAV4YBX4_CAEEX</name>
<proteinExistence type="predicted"/>
<organism evidence="1 2">
    <name type="scientific">Caerostris extrusa</name>
    <name type="common">Bark spider</name>
    <name type="synonym">Caerostris bankana</name>
    <dbReference type="NCBI Taxonomy" id="172846"/>
    <lineage>
        <taxon>Eukaryota</taxon>
        <taxon>Metazoa</taxon>
        <taxon>Ecdysozoa</taxon>
        <taxon>Arthropoda</taxon>
        <taxon>Chelicerata</taxon>
        <taxon>Arachnida</taxon>
        <taxon>Araneae</taxon>
        <taxon>Araneomorphae</taxon>
        <taxon>Entelegynae</taxon>
        <taxon>Araneoidea</taxon>
        <taxon>Araneidae</taxon>
        <taxon>Caerostris</taxon>
    </lineage>
</organism>